<dbReference type="PANTHER" id="PTHR40763:SF5">
    <property type="entry name" value="MEMBRANE PROTEIN"/>
    <property type="match status" value="1"/>
</dbReference>
<evidence type="ECO:0000259" key="1">
    <source>
        <dbReference type="Pfam" id="PF08044"/>
    </source>
</evidence>
<organism evidence="2 3">
    <name type="scientific">Vallicoccus soli</name>
    <dbReference type="NCBI Taxonomy" id="2339232"/>
    <lineage>
        <taxon>Bacteria</taxon>
        <taxon>Bacillati</taxon>
        <taxon>Actinomycetota</taxon>
        <taxon>Actinomycetes</taxon>
        <taxon>Motilibacterales</taxon>
        <taxon>Vallicoccaceae</taxon>
        <taxon>Vallicoccus</taxon>
    </lineage>
</organism>
<accession>A0A3A3Z5S7</accession>
<protein>
    <submittedName>
        <fullName evidence="2">DUF1707 and DUF2154 domain-containing protein</fullName>
    </submittedName>
</protein>
<proteinExistence type="predicted"/>
<dbReference type="Proteomes" id="UP000265614">
    <property type="component" value="Unassembled WGS sequence"/>
</dbReference>
<dbReference type="Pfam" id="PF08044">
    <property type="entry name" value="DUF1707"/>
    <property type="match status" value="1"/>
</dbReference>
<evidence type="ECO:0000313" key="3">
    <source>
        <dbReference type="Proteomes" id="UP000265614"/>
    </source>
</evidence>
<keyword evidence="3" id="KW-1185">Reference proteome</keyword>
<sequence length="195" mass="20414">MRCGHQDRDAVAEVLRRAAGDGFLDLEELDERLERAHSARTYGELDALLADLPGAAAPGPAALPVPVAGGLPVGEEDVLRLSAPVGDRKQEGRWVVPRRIVAEAGLGTVKVDFTEAVCAHPVVEVQVRASVGNVVLVVPEGWSARTDQVSAGVGSVKNKVGESPGGGGTLLHVRGSAGVGDVVVRFPRTSRWLPR</sequence>
<evidence type="ECO:0000313" key="2">
    <source>
        <dbReference type="EMBL" id="RJK98328.1"/>
    </source>
</evidence>
<comment type="caution">
    <text evidence="2">The sequence shown here is derived from an EMBL/GenBank/DDBJ whole genome shotgun (WGS) entry which is preliminary data.</text>
</comment>
<feature type="domain" description="DUF1707" evidence="1">
    <location>
        <begin position="1"/>
        <end position="53"/>
    </location>
</feature>
<gene>
    <name evidence="2" type="ORF">D5H78_01075</name>
</gene>
<reference evidence="2 3" key="1">
    <citation type="submission" date="2018-09" db="EMBL/GenBank/DDBJ databases">
        <title>YIM 75000 draft genome.</title>
        <authorList>
            <person name="Tang S."/>
            <person name="Feng Y."/>
        </authorList>
    </citation>
    <scope>NUCLEOTIDE SEQUENCE [LARGE SCALE GENOMIC DNA]</scope>
    <source>
        <strain evidence="2 3">YIM 75000</strain>
    </source>
</reference>
<dbReference type="EMBL" id="QZEZ01000001">
    <property type="protein sequence ID" value="RJK98328.1"/>
    <property type="molecule type" value="Genomic_DNA"/>
</dbReference>
<dbReference type="AlphaFoldDB" id="A0A3A3Z5S7"/>
<name>A0A3A3Z5S7_9ACTN</name>
<dbReference type="OrthoDB" id="3428481at2"/>
<dbReference type="PANTHER" id="PTHR40763">
    <property type="entry name" value="MEMBRANE PROTEIN-RELATED"/>
    <property type="match status" value="1"/>
</dbReference>
<dbReference type="InterPro" id="IPR012551">
    <property type="entry name" value="DUF1707_SHOCT-like"/>
</dbReference>